<comment type="caution">
    <text evidence="2">The sequence shown here is derived from an EMBL/GenBank/DDBJ whole genome shotgun (WGS) entry which is preliminary data.</text>
</comment>
<evidence type="ECO:0000256" key="1">
    <source>
        <dbReference type="SAM" id="SignalP"/>
    </source>
</evidence>
<dbReference type="RefSeq" id="WP_188482804.1">
    <property type="nucleotide sequence ID" value="NZ_BMFC01000008.1"/>
</dbReference>
<sequence length="118" mass="12880">MMKALATFGRQAFATLLCLSLIVWSVLPAATHAPAVLETIEDHLEVIVVHGHSHGFAEDLAWVLHGHSHDSADHDHNQPFLATDSGSDAATIERSSWRLWVSLGGPAQSFRIDRPPRA</sequence>
<evidence type="ECO:0000313" key="3">
    <source>
        <dbReference type="Proteomes" id="UP000645462"/>
    </source>
</evidence>
<keyword evidence="3" id="KW-1185">Reference proteome</keyword>
<evidence type="ECO:0000313" key="2">
    <source>
        <dbReference type="EMBL" id="GGC10867.1"/>
    </source>
</evidence>
<accession>A0ABQ1KWK5</accession>
<feature type="signal peptide" evidence="1">
    <location>
        <begin position="1"/>
        <end position="29"/>
    </location>
</feature>
<keyword evidence="1" id="KW-0732">Signal</keyword>
<name>A0ABQ1KWK5_9RHOB</name>
<reference evidence="3" key="1">
    <citation type="journal article" date="2019" name="Int. J. Syst. Evol. Microbiol.">
        <title>The Global Catalogue of Microorganisms (GCM) 10K type strain sequencing project: providing services to taxonomists for standard genome sequencing and annotation.</title>
        <authorList>
            <consortium name="The Broad Institute Genomics Platform"/>
            <consortium name="The Broad Institute Genome Sequencing Center for Infectious Disease"/>
            <person name="Wu L."/>
            <person name="Ma J."/>
        </authorList>
    </citation>
    <scope>NUCLEOTIDE SEQUENCE [LARGE SCALE GENOMIC DNA]</scope>
    <source>
        <strain evidence="3">CGMCC 1.12478</strain>
    </source>
</reference>
<proteinExistence type="predicted"/>
<protein>
    <submittedName>
        <fullName evidence="2">Uncharacterized protein</fullName>
    </submittedName>
</protein>
<dbReference type="Proteomes" id="UP000645462">
    <property type="component" value="Unassembled WGS sequence"/>
</dbReference>
<organism evidence="2 3">
    <name type="scientific">Marivita lacus</name>
    <dbReference type="NCBI Taxonomy" id="1323742"/>
    <lineage>
        <taxon>Bacteria</taxon>
        <taxon>Pseudomonadati</taxon>
        <taxon>Pseudomonadota</taxon>
        <taxon>Alphaproteobacteria</taxon>
        <taxon>Rhodobacterales</taxon>
        <taxon>Roseobacteraceae</taxon>
        <taxon>Marivita</taxon>
    </lineage>
</organism>
<gene>
    <name evidence="2" type="ORF">GCM10011363_29350</name>
</gene>
<feature type="chain" id="PRO_5045236276" evidence="1">
    <location>
        <begin position="30"/>
        <end position="118"/>
    </location>
</feature>
<dbReference type="EMBL" id="BMFC01000008">
    <property type="protein sequence ID" value="GGC10867.1"/>
    <property type="molecule type" value="Genomic_DNA"/>
</dbReference>